<dbReference type="Gene3D" id="3.30.420.40">
    <property type="match status" value="2"/>
</dbReference>
<dbReference type="Pfam" id="PF00012">
    <property type="entry name" value="HSP70"/>
    <property type="match status" value="1"/>
</dbReference>
<comment type="similarity">
    <text evidence="1">Belongs to the heat shock protein 70 family.</text>
</comment>
<name>A0A5S4V8W4_9MICO</name>
<sequence>MAYEPLELGTRKAAVPTVVYLGEDGGVVVGEPAERRAIDHPERVVREFKRRIGDETPIIVGDLGVAPEDLFAVLAQWVVERAEAHEGAPPDVIAVSHPASWGEHRIGLVRGALAGVGLAGVVLVSEPEAAGLHYLAHEKVDDGAAIAVYDLGGGTFDVALLRKREDDAFALIGTPTGIERLGGADFDQRIFEHVRELASSAFADVDETVPDGALALARVRRECTDAKEALSFDAETVVPVLLPKGQARVRLVRSEFEQMIDGSLRSTVATLRSAIADADLEPEDVSAVLLIGGSSRIPVVTQLLSAELELPVAVDADPKASISLGAAVAAARLLPAAAAVAASDPGTAHAVEADAAPPAVPIAATPAAESRRMSMGLRALVLAGVAAALLAILIPITPLAAGDRSEQGGEPGGSGEQSDGLPAGRYVFGSAVPLAAIGGGADADAGGGTDAAPDSDPAAPRRAVVQADSATPATGSPTTGTTTPQDDVSPAGSGTTDPAPSPEPEPTPPSPSPEPTPDPVPEPTPDPVPEPTPDPSPAPVADPSPEPEPAPDPVPEPEPAPAP</sequence>
<reference evidence="7 8" key="1">
    <citation type="submission" date="2019-08" db="EMBL/GenBank/DDBJ databases">
        <authorList>
            <person name="Hu J."/>
        </authorList>
    </citation>
    <scope>NUCLEOTIDE SEQUENCE [LARGE SCALE GENOMIC DNA]</scope>
    <source>
        <strain evidence="7 8">NEAU-184</strain>
    </source>
</reference>
<keyword evidence="8" id="KW-1185">Reference proteome</keyword>
<feature type="compositionally biased region" description="Low complexity" evidence="6">
    <location>
        <begin position="469"/>
        <end position="483"/>
    </location>
</feature>
<accession>A0A5S4V8W4</accession>
<evidence type="ECO:0000313" key="7">
    <source>
        <dbReference type="EMBL" id="TYL54499.1"/>
    </source>
</evidence>
<evidence type="ECO:0000256" key="2">
    <source>
        <dbReference type="ARBA" id="ARBA00022741"/>
    </source>
</evidence>
<keyword evidence="4" id="KW-0346">Stress response</keyword>
<dbReference type="Proteomes" id="UP000325243">
    <property type="component" value="Unassembled WGS sequence"/>
</dbReference>
<dbReference type="GO" id="GO:0030968">
    <property type="term" value="P:endoplasmic reticulum unfolded protein response"/>
    <property type="evidence" value="ECO:0007669"/>
    <property type="project" value="TreeGrafter"/>
</dbReference>
<dbReference type="InterPro" id="IPR013126">
    <property type="entry name" value="Hsp_70_fam"/>
</dbReference>
<dbReference type="Gene3D" id="3.90.640.10">
    <property type="entry name" value="Actin, Chain A, domain 4"/>
    <property type="match status" value="1"/>
</dbReference>
<evidence type="ECO:0000313" key="8">
    <source>
        <dbReference type="Proteomes" id="UP000325243"/>
    </source>
</evidence>
<dbReference type="PANTHER" id="PTHR45639">
    <property type="entry name" value="HSC70CB, ISOFORM G-RELATED"/>
    <property type="match status" value="1"/>
</dbReference>
<gene>
    <name evidence="7" type="ORF">FYC51_00135</name>
</gene>
<dbReference type="AlphaFoldDB" id="A0A5S4V8W4"/>
<dbReference type="PANTHER" id="PTHR45639:SF34">
    <property type="entry name" value="CHAPERONE PROTEIN DNAK"/>
    <property type="match status" value="1"/>
</dbReference>
<evidence type="ECO:0000256" key="4">
    <source>
        <dbReference type="ARBA" id="ARBA00023016"/>
    </source>
</evidence>
<feature type="region of interest" description="Disordered" evidence="6">
    <location>
        <begin position="403"/>
        <end position="425"/>
    </location>
</feature>
<feature type="region of interest" description="Disordered" evidence="6">
    <location>
        <begin position="444"/>
        <end position="563"/>
    </location>
</feature>
<keyword evidence="5" id="KW-0143">Chaperone</keyword>
<dbReference type="PRINTS" id="PR00301">
    <property type="entry name" value="HEATSHOCK70"/>
</dbReference>
<organism evidence="7 8">
    <name type="scientific">Agromyces mariniharenae</name>
    <dbReference type="NCBI Taxonomy" id="2604423"/>
    <lineage>
        <taxon>Bacteria</taxon>
        <taxon>Bacillati</taxon>
        <taxon>Actinomycetota</taxon>
        <taxon>Actinomycetes</taxon>
        <taxon>Micrococcales</taxon>
        <taxon>Microbacteriaceae</taxon>
        <taxon>Agromyces</taxon>
    </lineage>
</organism>
<keyword evidence="2" id="KW-0547">Nucleotide-binding</keyword>
<evidence type="ECO:0000256" key="5">
    <source>
        <dbReference type="ARBA" id="ARBA00023186"/>
    </source>
</evidence>
<dbReference type="InterPro" id="IPR018181">
    <property type="entry name" value="Heat_shock_70_CS"/>
</dbReference>
<feature type="compositionally biased region" description="Low complexity" evidence="6">
    <location>
        <begin position="450"/>
        <end position="460"/>
    </location>
</feature>
<evidence type="ECO:0000256" key="1">
    <source>
        <dbReference type="ARBA" id="ARBA00007381"/>
    </source>
</evidence>
<protein>
    <submittedName>
        <fullName evidence="7">Hsp70 family protein</fullName>
    </submittedName>
</protein>
<dbReference type="EMBL" id="VSSB01000001">
    <property type="protein sequence ID" value="TYL54499.1"/>
    <property type="molecule type" value="Genomic_DNA"/>
</dbReference>
<keyword evidence="3" id="KW-0067">ATP-binding</keyword>
<evidence type="ECO:0000256" key="6">
    <source>
        <dbReference type="SAM" id="MobiDB-lite"/>
    </source>
</evidence>
<dbReference type="GO" id="GO:0140662">
    <property type="term" value="F:ATP-dependent protein folding chaperone"/>
    <property type="evidence" value="ECO:0007669"/>
    <property type="project" value="InterPro"/>
</dbReference>
<feature type="compositionally biased region" description="Pro residues" evidence="6">
    <location>
        <begin position="499"/>
        <end position="563"/>
    </location>
</feature>
<dbReference type="GO" id="GO:0005524">
    <property type="term" value="F:ATP binding"/>
    <property type="evidence" value="ECO:0007669"/>
    <property type="project" value="UniProtKB-KW"/>
</dbReference>
<dbReference type="PROSITE" id="PS01036">
    <property type="entry name" value="HSP70_3"/>
    <property type="match status" value="1"/>
</dbReference>
<comment type="caution">
    <text evidence="7">The sequence shown here is derived from an EMBL/GenBank/DDBJ whole genome shotgun (WGS) entry which is preliminary data.</text>
</comment>
<evidence type="ECO:0000256" key="3">
    <source>
        <dbReference type="ARBA" id="ARBA00022840"/>
    </source>
</evidence>
<dbReference type="SUPFAM" id="SSF53067">
    <property type="entry name" value="Actin-like ATPase domain"/>
    <property type="match status" value="2"/>
</dbReference>
<dbReference type="InterPro" id="IPR043129">
    <property type="entry name" value="ATPase_NBD"/>
</dbReference>
<proteinExistence type="inferred from homology"/>